<evidence type="ECO:0000313" key="6">
    <source>
        <dbReference type="Proteomes" id="UP001515480"/>
    </source>
</evidence>
<evidence type="ECO:0000256" key="4">
    <source>
        <dbReference type="SAM" id="SignalP"/>
    </source>
</evidence>
<organism evidence="5 6">
    <name type="scientific">Prymnesium parvum</name>
    <name type="common">Toxic golden alga</name>
    <dbReference type="NCBI Taxonomy" id="97485"/>
    <lineage>
        <taxon>Eukaryota</taxon>
        <taxon>Haptista</taxon>
        <taxon>Haptophyta</taxon>
        <taxon>Prymnesiophyceae</taxon>
        <taxon>Prymnesiales</taxon>
        <taxon>Prymnesiaceae</taxon>
        <taxon>Prymnesium</taxon>
    </lineage>
</organism>
<feature type="chain" id="PRO_5044209730" evidence="4">
    <location>
        <begin position="22"/>
        <end position="455"/>
    </location>
</feature>
<dbReference type="PROSITE" id="PS00297">
    <property type="entry name" value="HSP70_1"/>
    <property type="match status" value="1"/>
</dbReference>
<dbReference type="GO" id="GO:0140662">
    <property type="term" value="F:ATP-dependent protein folding chaperone"/>
    <property type="evidence" value="ECO:0007669"/>
    <property type="project" value="InterPro"/>
</dbReference>
<dbReference type="PANTHER" id="PTHR19375">
    <property type="entry name" value="HEAT SHOCK PROTEIN 70KDA"/>
    <property type="match status" value="1"/>
</dbReference>
<dbReference type="Proteomes" id="UP001515480">
    <property type="component" value="Unassembled WGS sequence"/>
</dbReference>
<dbReference type="SUPFAM" id="SSF53067">
    <property type="entry name" value="Actin-like ATPase domain"/>
    <property type="match status" value="2"/>
</dbReference>
<dbReference type="InterPro" id="IPR013126">
    <property type="entry name" value="Hsp_70_fam"/>
</dbReference>
<feature type="coiled-coil region" evidence="3">
    <location>
        <begin position="289"/>
        <end position="316"/>
    </location>
</feature>
<evidence type="ECO:0000256" key="1">
    <source>
        <dbReference type="ARBA" id="ARBA00022741"/>
    </source>
</evidence>
<evidence type="ECO:0000256" key="3">
    <source>
        <dbReference type="SAM" id="Coils"/>
    </source>
</evidence>
<name>A0AB34J4J8_PRYPA</name>
<dbReference type="EMBL" id="JBGBPQ010000013">
    <property type="protein sequence ID" value="KAL1512292.1"/>
    <property type="molecule type" value="Genomic_DNA"/>
</dbReference>
<accession>A0AB34J4J8</accession>
<proteinExistence type="predicted"/>
<dbReference type="Gene3D" id="3.30.420.40">
    <property type="match status" value="2"/>
</dbReference>
<keyword evidence="6" id="KW-1185">Reference proteome</keyword>
<protein>
    <submittedName>
        <fullName evidence="5">Uncharacterized protein</fullName>
    </submittedName>
</protein>
<dbReference type="InterPro" id="IPR018181">
    <property type="entry name" value="Heat_shock_70_CS"/>
</dbReference>
<dbReference type="InterPro" id="IPR043129">
    <property type="entry name" value="ATPase_NBD"/>
</dbReference>
<dbReference type="Pfam" id="PF00012">
    <property type="entry name" value="HSP70"/>
    <property type="match status" value="1"/>
</dbReference>
<dbReference type="GO" id="GO:0005524">
    <property type="term" value="F:ATP binding"/>
    <property type="evidence" value="ECO:0007669"/>
    <property type="project" value="UniProtKB-KW"/>
</dbReference>
<dbReference type="PRINTS" id="PR00301">
    <property type="entry name" value="HEATSHOCK70"/>
</dbReference>
<dbReference type="Gene3D" id="3.90.640.10">
    <property type="entry name" value="Actin, Chain A, domain 4"/>
    <property type="match status" value="1"/>
</dbReference>
<keyword evidence="1" id="KW-0547">Nucleotide-binding</keyword>
<sequence length="455" mass="48886">METSNEIFIFLGLMCILLAGAIQQMIPSPPATCVGIDLGTTYSCVAVFEDGEITVINNAERMAITASVLFVPQRNASDVVVGDRARAAAAREAGTLVYDAKRFIGKPYDAEAAAREGRGLPFALVPGRSEARAQWEAHLEVRADGQRVRLAPEHVGAMIIHALKREAEKYVGRTVENVVLAVPVGFSAKQINATREAAVLAGFTVLRTIHEPTAAAMAYGLHTAAQVSTVMVYDMGGGTLDVSLLNLNNGIFEVMAAAGDNRLGGQDFNLAVLDAIVSRVKAKLPSYALEEDAEAMRALREEAERLKLELNDECDCGGDFDAADEGGSFAVEVQLAPSLRGAAPIFLSRREYEELAAPLFERAILPVAKVLSTVGMRRDEVDEVVLVGGSTRMAYVRRMLREYFGGRYPNCDVSPEEAVAHGTAIQAAILTDRKKISVGATEAALHQHIEGSVER</sequence>
<comment type="caution">
    <text evidence="5">The sequence shown here is derived from an EMBL/GenBank/DDBJ whole genome shotgun (WGS) entry which is preliminary data.</text>
</comment>
<evidence type="ECO:0000313" key="5">
    <source>
        <dbReference type="EMBL" id="KAL1512292.1"/>
    </source>
</evidence>
<keyword evidence="2" id="KW-0067">ATP-binding</keyword>
<dbReference type="AlphaFoldDB" id="A0AB34J4J8"/>
<keyword evidence="3" id="KW-0175">Coiled coil</keyword>
<evidence type="ECO:0000256" key="2">
    <source>
        <dbReference type="ARBA" id="ARBA00022840"/>
    </source>
</evidence>
<feature type="signal peptide" evidence="4">
    <location>
        <begin position="1"/>
        <end position="21"/>
    </location>
</feature>
<dbReference type="PROSITE" id="PS00329">
    <property type="entry name" value="HSP70_2"/>
    <property type="match status" value="1"/>
</dbReference>
<reference evidence="5 6" key="1">
    <citation type="journal article" date="2024" name="Science">
        <title>Giant polyketide synthase enzymes in the biosynthesis of giant marine polyether toxins.</title>
        <authorList>
            <person name="Fallon T.R."/>
            <person name="Shende V.V."/>
            <person name="Wierzbicki I.H."/>
            <person name="Pendleton A.L."/>
            <person name="Watervoot N.F."/>
            <person name="Auber R.P."/>
            <person name="Gonzalez D.J."/>
            <person name="Wisecaver J.H."/>
            <person name="Moore B.S."/>
        </authorList>
    </citation>
    <scope>NUCLEOTIDE SEQUENCE [LARGE SCALE GENOMIC DNA]</scope>
    <source>
        <strain evidence="5 6">12B1</strain>
    </source>
</reference>
<gene>
    <name evidence="5" type="ORF">AB1Y20_005554</name>
</gene>
<keyword evidence="4" id="KW-0732">Signal</keyword>